<dbReference type="InterPro" id="IPR015995">
    <property type="entry name" value="MlrC_N"/>
</dbReference>
<dbReference type="GO" id="GO:0046872">
    <property type="term" value="F:metal ion binding"/>
    <property type="evidence" value="ECO:0007669"/>
    <property type="project" value="UniProtKB-KW"/>
</dbReference>
<dbReference type="PIRSF" id="PIRSF012702">
    <property type="entry name" value="UCP012702"/>
    <property type="match status" value="1"/>
</dbReference>
<organism evidence="4 5">
    <name type="scientific">Roseovarius aestuarii</name>
    <dbReference type="NCBI Taxonomy" id="475083"/>
    <lineage>
        <taxon>Bacteria</taxon>
        <taxon>Pseudomonadati</taxon>
        <taxon>Pseudomonadota</taxon>
        <taxon>Alphaproteobacteria</taxon>
        <taxon>Rhodobacterales</taxon>
        <taxon>Roseobacteraceae</taxon>
        <taxon>Roseovarius</taxon>
    </lineage>
</organism>
<dbReference type="Pfam" id="PF07171">
    <property type="entry name" value="MlrC_C"/>
    <property type="match status" value="1"/>
</dbReference>
<dbReference type="EMBL" id="FWXB01000019">
    <property type="protein sequence ID" value="SMC14001.1"/>
    <property type="molecule type" value="Genomic_DNA"/>
</dbReference>
<feature type="domain" description="Microcystin LR degradation protein MlrC N-terminal" evidence="3">
    <location>
        <begin position="4"/>
        <end position="287"/>
    </location>
</feature>
<proteinExistence type="inferred from homology"/>
<gene>
    <name evidence="4" type="ORF">ROA7745_03863</name>
</gene>
<keyword evidence="5" id="KW-1185">Reference proteome</keyword>
<dbReference type="OrthoDB" id="9782658at2"/>
<dbReference type="Pfam" id="PF07364">
    <property type="entry name" value="DUF1485"/>
    <property type="match status" value="1"/>
</dbReference>
<protein>
    <recommendedName>
        <fullName evidence="1">Microcystinase C</fullName>
        <shortName evidence="1">MlrC</shortName>
    </recommendedName>
</protein>
<dbReference type="GO" id="GO:0006508">
    <property type="term" value="P:proteolysis"/>
    <property type="evidence" value="ECO:0007669"/>
    <property type="project" value="UniProtKB-KW"/>
</dbReference>
<feature type="domain" description="Microcystin LR degradation protein MlrC C-terminal" evidence="2">
    <location>
        <begin position="298"/>
        <end position="473"/>
    </location>
</feature>
<accession>A0A1X7BWI1</accession>
<evidence type="ECO:0000256" key="1">
    <source>
        <dbReference type="PIRNR" id="PIRNR012702"/>
    </source>
</evidence>
<dbReference type="InterPro" id="IPR010799">
    <property type="entry name" value="MlrC_C"/>
</dbReference>
<evidence type="ECO:0000313" key="5">
    <source>
        <dbReference type="Proteomes" id="UP000193224"/>
    </source>
</evidence>
<sequence>MTHTFIACLGTETNSFSSLPTGLETFQETMLCRCGTPLDEEALFATPLRYWRQMIEAAGDTVSIGLAAFAQPGGITAAPVYRALRDELLADLRAAGPVERVMLFMHGAMIADGCDDCEGDVLERVRAIVGPGTVIGVLLDLHCSVTEQMVVHADIIVTYKEYPHVDVTERAREVYTLCHRAARREIRPVMAVVDCRMVSMWYTTTEPMMGIVRAMQAEEGRGRTLSVSFAHGFPWSDVPDTSAKLLVVADSDQASAKAVARQIARRIWEVREDTLPQPVAIEVALDAVEAATSAPLVLADVSDNPGGGAPSDSTFILRAMIARGMRDIVSGYYWDPTAVRLCAEAGEGARLALRVGGKCGPTSGDPIDLEVTVVRVLEEATQAFGTSSRRRLGMAALVRSASGIELVLTSLRVQVLHPDGFEQFGIRLAERRAVVVKSTQHFYAGFCEIAAEVLYVDAPGATRQEFSSIPYRKYLAPYWPKITDPFSNIPTSREA</sequence>
<keyword evidence="1" id="KW-0378">Hydrolase</keyword>
<evidence type="ECO:0000259" key="2">
    <source>
        <dbReference type="Pfam" id="PF07171"/>
    </source>
</evidence>
<dbReference type="GO" id="GO:0008237">
    <property type="term" value="F:metallopeptidase activity"/>
    <property type="evidence" value="ECO:0007669"/>
    <property type="project" value="UniProtKB-KW"/>
</dbReference>
<dbReference type="RefSeq" id="WP_085801925.1">
    <property type="nucleotide sequence ID" value="NZ_FWXB01000019.1"/>
</dbReference>
<evidence type="ECO:0000259" key="3">
    <source>
        <dbReference type="Pfam" id="PF07364"/>
    </source>
</evidence>
<reference evidence="4 5" key="1">
    <citation type="submission" date="2017-03" db="EMBL/GenBank/DDBJ databases">
        <authorList>
            <person name="Afonso C.L."/>
            <person name="Miller P.J."/>
            <person name="Scott M.A."/>
            <person name="Spackman E."/>
            <person name="Goraichik I."/>
            <person name="Dimitrov K.M."/>
            <person name="Suarez D.L."/>
            <person name="Swayne D.E."/>
        </authorList>
    </citation>
    <scope>NUCLEOTIDE SEQUENCE [LARGE SCALE GENOMIC DNA]</scope>
    <source>
        <strain evidence="4 5">CECT 7745</strain>
    </source>
</reference>
<keyword evidence="1" id="KW-0645">Protease</keyword>
<comment type="cofactor">
    <cofactor evidence="1">
        <name>Zn(2+)</name>
        <dbReference type="ChEBI" id="CHEBI:29105"/>
    </cofactor>
    <text evidence="1">Binds 1 zinc ion per subunit.</text>
</comment>
<dbReference type="Proteomes" id="UP000193224">
    <property type="component" value="Unassembled WGS sequence"/>
</dbReference>
<dbReference type="AlphaFoldDB" id="A0A1X7BWI1"/>
<keyword evidence="1" id="KW-0482">Metalloprotease</keyword>
<name>A0A1X7BWI1_9RHOB</name>
<dbReference type="InterPro" id="IPR009197">
    <property type="entry name" value="MlrC"/>
</dbReference>
<evidence type="ECO:0000313" key="4">
    <source>
        <dbReference type="EMBL" id="SMC14001.1"/>
    </source>
</evidence>
<comment type="function">
    <text evidence="1">Involved in peptidolytic degradation of cyclic heptapeptide hepatotoxin microcystin (MC).</text>
</comment>
<keyword evidence="1" id="KW-0479">Metal-binding</keyword>
<comment type="similarity">
    <text evidence="1">Belongs to the peptidase M81 family.</text>
</comment>